<dbReference type="Proteomes" id="UP001652625">
    <property type="component" value="Chromosome 03"/>
</dbReference>
<accession>A0ABM4BIA9</accession>
<gene>
    <name evidence="4" type="primary">LOC101237473</name>
</gene>
<keyword evidence="1" id="KW-0472">Membrane</keyword>
<evidence type="ECO:0000259" key="2">
    <source>
        <dbReference type="Pfam" id="PF03399"/>
    </source>
</evidence>
<evidence type="ECO:0000256" key="1">
    <source>
        <dbReference type="SAM" id="Phobius"/>
    </source>
</evidence>
<evidence type="ECO:0000313" key="3">
    <source>
        <dbReference type="Proteomes" id="UP001652625"/>
    </source>
</evidence>
<feature type="transmembrane region" description="Helical" evidence="1">
    <location>
        <begin position="6"/>
        <end position="26"/>
    </location>
</feature>
<dbReference type="RefSeq" id="XP_065648767.1">
    <property type="nucleotide sequence ID" value="XM_065792695.1"/>
</dbReference>
<protein>
    <submittedName>
        <fullName evidence="4">Germinal-center associated nuclear protein isoform X2</fullName>
    </submittedName>
</protein>
<reference evidence="4" key="1">
    <citation type="submission" date="2025-08" db="UniProtKB">
        <authorList>
            <consortium name="RefSeq"/>
        </authorList>
    </citation>
    <scope>IDENTIFICATION</scope>
</reference>
<organism evidence="3 4">
    <name type="scientific">Hydra vulgaris</name>
    <name type="common">Hydra</name>
    <name type="synonym">Hydra attenuata</name>
    <dbReference type="NCBI Taxonomy" id="6087"/>
    <lineage>
        <taxon>Eukaryota</taxon>
        <taxon>Metazoa</taxon>
        <taxon>Cnidaria</taxon>
        <taxon>Hydrozoa</taxon>
        <taxon>Hydroidolina</taxon>
        <taxon>Anthoathecata</taxon>
        <taxon>Aplanulata</taxon>
        <taxon>Hydridae</taxon>
        <taxon>Hydra</taxon>
    </lineage>
</organism>
<dbReference type="PANTHER" id="PTHR12436:SF3">
    <property type="entry name" value="GERMINAL-CENTER ASSOCIATED NUCLEAR PROTEIN"/>
    <property type="match status" value="1"/>
</dbReference>
<dbReference type="InterPro" id="IPR005062">
    <property type="entry name" value="SAC3/GANP/THP3_conserved"/>
</dbReference>
<keyword evidence="1" id="KW-1133">Transmembrane helix</keyword>
<sequence>MLFICMNVIYLYEFICFQLFYILFLFKRIFYFFFKYFWIIKILIEKVMAQGSCTAMCPHQEIKEREKKGRIHFLETVQGSNLKSPVADYAKCVKEYVRSAAGSKKTDPKLLRTPEALYKTTTYLLGSVLETPNHSKSLVSKTSFISDRLRCVRQDIVIQQLSWRYAVPILERIIRYHIAVFNLLMYERLNDYDPVLNNVLLDSYMGDWCEYYDAAQLENNHLYNRYEFISYYILLNIQNSAIYYKEFIFKNYHSHCDIREELDIIRALFECYHKKNYYRFFRLVKKLTFLQSCCLIKMYNIIRINFLKQLNVAYSNKSLKFPLDKLKEWMLFNSTDDTRIFLNACGFSVPSTVLFLYFDKNIVVKDLSAVELIELNSTLSSEMLFRENQLESKFLVDTINKNDGDV</sequence>
<dbReference type="PANTHER" id="PTHR12436">
    <property type="entry name" value="80 KDA MCM3-ASSOCIATED PROTEIN"/>
    <property type="match status" value="1"/>
</dbReference>
<dbReference type="Pfam" id="PF03399">
    <property type="entry name" value="SAC3_GANP"/>
    <property type="match status" value="1"/>
</dbReference>
<keyword evidence="1" id="KW-0812">Transmembrane</keyword>
<feature type="domain" description="SAC3/GANP/THP3 conserved" evidence="2">
    <location>
        <begin position="56"/>
        <end position="349"/>
    </location>
</feature>
<evidence type="ECO:0000313" key="4">
    <source>
        <dbReference type="RefSeq" id="XP_065648767.1"/>
    </source>
</evidence>
<keyword evidence="3" id="KW-1185">Reference proteome</keyword>
<dbReference type="InterPro" id="IPR045107">
    <property type="entry name" value="SAC3/GANP/THP3"/>
</dbReference>
<proteinExistence type="predicted"/>
<dbReference type="Gene3D" id="1.25.40.990">
    <property type="match status" value="1"/>
</dbReference>
<dbReference type="GeneID" id="101237473"/>
<name>A0ABM4BIA9_HYDVU</name>